<evidence type="ECO:0000256" key="1">
    <source>
        <dbReference type="SAM" id="MobiDB-lite"/>
    </source>
</evidence>
<protein>
    <submittedName>
        <fullName evidence="3">Uncharacterized protein</fullName>
    </submittedName>
</protein>
<name>A0A370BFQ4_ASPNG</name>
<feature type="region of interest" description="Disordered" evidence="1">
    <location>
        <begin position="123"/>
        <end position="151"/>
    </location>
</feature>
<evidence type="ECO:0000313" key="4">
    <source>
        <dbReference type="Proteomes" id="UP000253845"/>
    </source>
</evidence>
<proteinExistence type="predicted"/>
<dbReference type="VEuPathDB" id="FungiDB:M747DRAFT_326828"/>
<dbReference type="EMBL" id="KZ851968">
    <property type="protein sequence ID" value="RDH14373.1"/>
    <property type="molecule type" value="Genomic_DNA"/>
</dbReference>
<keyword evidence="2" id="KW-0472">Membrane</keyword>
<keyword evidence="2" id="KW-0812">Transmembrane</keyword>
<evidence type="ECO:0000256" key="2">
    <source>
        <dbReference type="SAM" id="Phobius"/>
    </source>
</evidence>
<reference evidence="3 4" key="1">
    <citation type="submission" date="2018-07" db="EMBL/GenBank/DDBJ databases">
        <title>Section-level genome sequencing of Aspergillus section Nigri to investigate inter- and intra-species variation.</title>
        <authorList>
            <consortium name="DOE Joint Genome Institute"/>
            <person name="Vesth T.C."/>
            <person name="Nybo J.L."/>
            <person name="Theobald S."/>
            <person name="Frisvad J.C."/>
            <person name="Larsen T.O."/>
            <person name="Nielsen K.F."/>
            <person name="Hoof J.B."/>
            <person name="Brandl J."/>
            <person name="Salamov A."/>
            <person name="Riley R."/>
            <person name="Gladden J.M."/>
            <person name="Phatale P."/>
            <person name="Nielsen M.T."/>
            <person name="Lyhne E.K."/>
            <person name="Kogle M.E."/>
            <person name="Strasser K."/>
            <person name="McDonnell E."/>
            <person name="Barry K."/>
            <person name="Clum A."/>
            <person name="Chen C."/>
            <person name="Nolan M."/>
            <person name="Sandor L."/>
            <person name="Kuo A."/>
            <person name="Lipzen A."/>
            <person name="Hainaut M."/>
            <person name="Drula E."/>
            <person name="Tsang A."/>
            <person name="Magnuson J.K."/>
            <person name="Henrissat B."/>
            <person name="Wiebenga A."/>
            <person name="Simmons B.A."/>
            <person name="Makela M.R."/>
            <person name="De vries R.P."/>
            <person name="Grigoriev I.V."/>
            <person name="Mortensen U.H."/>
            <person name="Baker S.E."/>
            <person name="Andersen M.R."/>
        </authorList>
    </citation>
    <scope>NUCLEOTIDE SEQUENCE [LARGE SCALE GENOMIC DNA]</scope>
    <source>
        <strain evidence="3 4">ATCC 13496</strain>
    </source>
</reference>
<gene>
    <name evidence="3" type="ORF">M747DRAFT_326828</name>
</gene>
<evidence type="ECO:0000313" key="3">
    <source>
        <dbReference type="EMBL" id="RDH14373.1"/>
    </source>
</evidence>
<keyword evidence="2" id="KW-1133">Transmembrane helix</keyword>
<dbReference type="AlphaFoldDB" id="A0A370BFQ4"/>
<dbReference type="Proteomes" id="UP000253845">
    <property type="component" value="Unassembled WGS sequence"/>
</dbReference>
<sequence>MSAREFQELGRPEAGGRASRLGRAVADRRYGDGMNDWRVGAAFAWLLARRIPMVRMPRLLLLLAIQIGGYVTLLAFPYDDIVLTSDSPSPGRTNGTQKHGWVPSRLAVAWGGTTLGNPNCLSAHPTEVPSDSTGDDTSGPGPCHGASYNDDRLRGPERGLWTMSPSLELKIVNGHGRAPIMGLPVACLLQGPMARRHYLTFIVQTALIRRPLQMHGHESVPDHSFDPENHTEATGTDVVAAGMLFRLVMGRNGSDHPFLTLLNVGVETRPIPTSAPTFRDPGVSCARSSRSLHDFVDRCKLTRNPGAKSRQPPDLYELDFWSFLFTVSE</sequence>
<feature type="transmembrane region" description="Helical" evidence="2">
    <location>
        <begin position="59"/>
        <end position="78"/>
    </location>
</feature>
<organism evidence="3 4">
    <name type="scientific">Aspergillus niger ATCC 13496</name>
    <dbReference type="NCBI Taxonomy" id="1353008"/>
    <lineage>
        <taxon>Eukaryota</taxon>
        <taxon>Fungi</taxon>
        <taxon>Dikarya</taxon>
        <taxon>Ascomycota</taxon>
        <taxon>Pezizomycotina</taxon>
        <taxon>Eurotiomycetes</taxon>
        <taxon>Eurotiomycetidae</taxon>
        <taxon>Eurotiales</taxon>
        <taxon>Aspergillaceae</taxon>
        <taxon>Aspergillus</taxon>
        <taxon>Aspergillus subgen. Circumdati</taxon>
    </lineage>
</organism>
<accession>A0A370BFQ4</accession>